<feature type="transmembrane region" description="Helical" evidence="1">
    <location>
        <begin position="86"/>
        <end position="105"/>
    </location>
</feature>
<accession>A0AAT9G7F3</accession>
<gene>
    <name evidence="3" type="ORF">DMENIID0002_03870</name>
</gene>
<name>A0AAT9G7F3_9RICK</name>
<keyword evidence="1" id="KW-1133">Transmembrane helix</keyword>
<organism evidence="3">
    <name type="scientific">Candidatus Tisiphia endosymbiont of Sergentomyia squamirostris</name>
    <dbReference type="NCBI Taxonomy" id="3113639"/>
    <lineage>
        <taxon>Bacteria</taxon>
        <taxon>Pseudomonadati</taxon>
        <taxon>Pseudomonadota</taxon>
        <taxon>Alphaproteobacteria</taxon>
        <taxon>Rickettsiales</taxon>
        <taxon>Rickettsiaceae</taxon>
        <taxon>Rickettsieae</taxon>
        <taxon>Candidatus Tisiphia</taxon>
    </lineage>
</organism>
<evidence type="ECO:0000313" key="3">
    <source>
        <dbReference type="EMBL" id="BFD45741.1"/>
    </source>
</evidence>
<sequence length="216" mass="24880">MSIACPNCNTTFIVSKEQIGMTGRKVKCSKCHHIWYQKAELDQQEPPIISDNTTKNASTNENNKIYLTKGTNLPALLPTKIPEQSHILSILLWLSLIFFLLLMLFHEKFNIPALYKENNNILTIRNIHVEQNKEMGQIKVSYRISNTSNHDVTIPLIRVRLLNKKYVTVKSYIMNQKNIKLPPKQHIDIATYLDVVPRSSELLNIMLGNSLDFILH</sequence>
<feature type="domain" description="Zinc finger/thioredoxin putative" evidence="2">
    <location>
        <begin position="1"/>
        <end position="35"/>
    </location>
</feature>
<keyword evidence="1" id="KW-0812">Transmembrane</keyword>
<protein>
    <submittedName>
        <fullName evidence="3">Zinc-ribbon domain-containing protein</fullName>
    </submittedName>
</protein>
<proteinExistence type="predicted"/>
<dbReference type="InterPro" id="IPR011723">
    <property type="entry name" value="Znf/thioredoxin_put"/>
</dbReference>
<dbReference type="Pfam" id="PF13717">
    <property type="entry name" value="Zn_ribbon_4"/>
    <property type="match status" value="1"/>
</dbReference>
<keyword evidence="1" id="KW-0472">Membrane</keyword>
<dbReference type="NCBIfam" id="TIGR02098">
    <property type="entry name" value="MJ0042_CXXC"/>
    <property type="match status" value="1"/>
</dbReference>
<reference evidence="3" key="1">
    <citation type="submission" date="2024-01" db="EMBL/GenBank/DDBJ databases">
        <title>Sequencing the genomes of a sandfly, Sergentomyia squamirostris, and its two endosymbionts.</title>
        <authorList>
            <person name="Itokawa K."/>
            <person name="Sanjoba C."/>
        </authorList>
    </citation>
    <scope>NUCLEOTIDE SEQUENCE</scope>
    <source>
        <strain evidence="3">RiSSQ</strain>
    </source>
</reference>
<evidence type="ECO:0000256" key="1">
    <source>
        <dbReference type="SAM" id="Phobius"/>
    </source>
</evidence>
<dbReference type="AlphaFoldDB" id="A0AAT9G7F3"/>
<evidence type="ECO:0000259" key="2">
    <source>
        <dbReference type="Pfam" id="PF13717"/>
    </source>
</evidence>
<dbReference type="EMBL" id="AP029170">
    <property type="protein sequence ID" value="BFD45741.1"/>
    <property type="molecule type" value="Genomic_DNA"/>
</dbReference>